<dbReference type="InterPro" id="IPR008974">
    <property type="entry name" value="TRAF-like"/>
</dbReference>
<dbReference type="Proteomes" id="UP001151529">
    <property type="component" value="Chromosome 14"/>
</dbReference>
<feature type="domain" description="MATH" evidence="1">
    <location>
        <begin position="168"/>
        <end position="296"/>
    </location>
</feature>
<evidence type="ECO:0000313" key="3">
    <source>
        <dbReference type="Proteomes" id="UP001151529"/>
    </source>
</evidence>
<organism evidence="2 3">
    <name type="scientific">Salix viminalis</name>
    <name type="common">Common osier</name>
    <name type="synonym">Basket willow</name>
    <dbReference type="NCBI Taxonomy" id="40686"/>
    <lineage>
        <taxon>Eukaryota</taxon>
        <taxon>Viridiplantae</taxon>
        <taxon>Streptophyta</taxon>
        <taxon>Embryophyta</taxon>
        <taxon>Tracheophyta</taxon>
        <taxon>Spermatophyta</taxon>
        <taxon>Magnoliopsida</taxon>
        <taxon>eudicotyledons</taxon>
        <taxon>Gunneridae</taxon>
        <taxon>Pentapetalae</taxon>
        <taxon>rosids</taxon>
        <taxon>fabids</taxon>
        <taxon>Malpighiales</taxon>
        <taxon>Salicaceae</taxon>
        <taxon>Saliceae</taxon>
        <taxon>Salix</taxon>
    </lineage>
</organism>
<dbReference type="InterPro" id="IPR002083">
    <property type="entry name" value="MATH/TRAF_dom"/>
</dbReference>
<reference evidence="2" key="1">
    <citation type="submission" date="2022-11" db="EMBL/GenBank/DDBJ databases">
        <authorList>
            <person name="Hyden B.L."/>
            <person name="Feng K."/>
            <person name="Yates T."/>
            <person name="Jawdy S."/>
            <person name="Smart L.B."/>
            <person name="Muchero W."/>
        </authorList>
    </citation>
    <scope>NUCLEOTIDE SEQUENCE</scope>
    <source>
        <tissue evidence="2">Shoot tip</tissue>
    </source>
</reference>
<keyword evidence="3" id="KW-1185">Reference proteome</keyword>
<comment type="caution">
    <text evidence="2">The sequence shown here is derived from an EMBL/GenBank/DDBJ whole genome shotgun (WGS) entry which is preliminary data.</text>
</comment>
<proteinExistence type="predicted"/>
<dbReference type="SMART" id="SM00061">
    <property type="entry name" value="MATH"/>
    <property type="match status" value="2"/>
</dbReference>
<dbReference type="SUPFAM" id="SSF49599">
    <property type="entry name" value="TRAF domain-like"/>
    <property type="match status" value="2"/>
</dbReference>
<gene>
    <name evidence="2" type="ORF">OIU85_011727</name>
</gene>
<accession>A0A9Q0SFX6</accession>
<dbReference type="AlphaFoldDB" id="A0A9Q0SFX6"/>
<name>A0A9Q0SFX6_SALVM</name>
<dbReference type="PROSITE" id="PS50144">
    <property type="entry name" value="MATH"/>
    <property type="match status" value="2"/>
</dbReference>
<dbReference type="PANTHER" id="PTHR46162">
    <property type="entry name" value="TRAF-LIKE FAMILY PROTEIN"/>
    <property type="match status" value="1"/>
</dbReference>
<dbReference type="CDD" id="cd00121">
    <property type="entry name" value="MATH"/>
    <property type="match status" value="2"/>
</dbReference>
<evidence type="ECO:0000259" key="1">
    <source>
        <dbReference type="PROSITE" id="PS50144"/>
    </source>
</evidence>
<dbReference type="Gene3D" id="2.60.210.10">
    <property type="entry name" value="Apoptosis, Tumor Necrosis Factor Receptor Associated Protein 2, Chain A"/>
    <property type="match status" value="2"/>
</dbReference>
<dbReference type="OrthoDB" id="1080330at2759"/>
<dbReference type="EMBL" id="JAPFFL010000016">
    <property type="protein sequence ID" value="KAJ6675600.1"/>
    <property type="molecule type" value="Genomic_DNA"/>
</dbReference>
<dbReference type="Pfam" id="PF22486">
    <property type="entry name" value="MATH_2"/>
    <property type="match status" value="2"/>
</dbReference>
<sequence>MENNKNEHGITVTRRDLPPAHFTLKIESFSLLRNTGVKKYESDVFEAGGYKWRLCLNPNGKRFVSLYLKLENTSNFRSGWEVNADFKLFVYDHINRKYLAFQDKNYPVKRFHEMQTSWGYEQFPPLQTFRDSSKGYLVNDSCAFGAEVFVIRPTGKRELLSMVQKPANGSSTLKFEHFSKLDKNSPSSKVLTAGGRSWQIDVYPGGYGEGKGNSLTVYLGLVGRDRLPPKKAIWAEFKLRVLNQRRGRGNHVENTVRYWFTSSSPPFGFHSFMPLGHLQSSMGYLLNDTLIVEAEFLTLSVSKSFP</sequence>
<dbReference type="PANTHER" id="PTHR46162:SF48">
    <property type="entry name" value="MATH DOMAIN-CONTAINING PROTEIN"/>
    <property type="match status" value="1"/>
</dbReference>
<feature type="domain" description="MATH" evidence="1">
    <location>
        <begin position="19"/>
        <end position="148"/>
    </location>
</feature>
<protein>
    <submittedName>
        <fullName evidence="2">TRAF-LIKE FAMILY PROTEIN</fullName>
    </submittedName>
</protein>
<evidence type="ECO:0000313" key="2">
    <source>
        <dbReference type="EMBL" id="KAJ6675600.1"/>
    </source>
</evidence>
<reference evidence="2" key="2">
    <citation type="journal article" date="2023" name="Int. J. Mol. Sci.">
        <title>De Novo Assembly and Annotation of 11 Diverse Shrub Willow (Salix) Genomes Reveals Novel Gene Organization in Sex-Linked Regions.</title>
        <authorList>
            <person name="Hyden B."/>
            <person name="Feng K."/>
            <person name="Yates T.B."/>
            <person name="Jawdy S."/>
            <person name="Cereghino C."/>
            <person name="Smart L.B."/>
            <person name="Muchero W."/>
        </authorList>
    </citation>
    <scope>NUCLEOTIDE SEQUENCE [LARGE SCALE GENOMIC DNA]</scope>
    <source>
        <tissue evidence="2">Shoot tip</tissue>
    </source>
</reference>